<dbReference type="InterPro" id="IPR015915">
    <property type="entry name" value="Kelch-typ_b-propeller"/>
</dbReference>
<dbReference type="Pfam" id="PF01344">
    <property type="entry name" value="Kelch_1"/>
    <property type="match status" value="2"/>
</dbReference>
<evidence type="ECO:0000313" key="4">
    <source>
        <dbReference type="Proteomes" id="UP001187471"/>
    </source>
</evidence>
<dbReference type="EMBL" id="JAVXUO010000447">
    <property type="protein sequence ID" value="KAK2991978.1"/>
    <property type="molecule type" value="Genomic_DNA"/>
</dbReference>
<proteinExistence type="predicted"/>
<dbReference type="PANTHER" id="PTHR24412:SF489">
    <property type="entry name" value="RING FINGER DOMAIN AND KELCH REPEAT-CONTAINING PROTEIN DDB_G0271372"/>
    <property type="match status" value="1"/>
</dbReference>
<comment type="caution">
    <text evidence="3">The sequence shown here is derived from an EMBL/GenBank/DDBJ whole genome shotgun (WGS) entry which is preliminary data.</text>
</comment>
<keyword evidence="4" id="KW-1185">Reference proteome</keyword>
<dbReference type="Proteomes" id="UP001187471">
    <property type="component" value="Unassembled WGS sequence"/>
</dbReference>
<name>A0AA88USW1_9ASTE</name>
<dbReference type="PANTHER" id="PTHR24412">
    <property type="entry name" value="KELCH PROTEIN"/>
    <property type="match status" value="1"/>
</dbReference>
<dbReference type="InterPro" id="IPR006652">
    <property type="entry name" value="Kelch_1"/>
</dbReference>
<gene>
    <name evidence="3" type="ORF">RJ640_002887</name>
</gene>
<keyword evidence="2" id="KW-0677">Repeat</keyword>
<reference evidence="3" key="1">
    <citation type="submission" date="2022-12" db="EMBL/GenBank/DDBJ databases">
        <title>Draft genome assemblies for two species of Escallonia (Escalloniales).</title>
        <authorList>
            <person name="Chanderbali A."/>
            <person name="Dervinis C."/>
            <person name="Anghel I."/>
            <person name="Soltis D."/>
            <person name="Soltis P."/>
            <person name="Zapata F."/>
        </authorList>
    </citation>
    <scope>NUCLEOTIDE SEQUENCE</scope>
    <source>
        <strain evidence="3">UCBG92.1500</strain>
        <tissue evidence="3">Leaf</tissue>
    </source>
</reference>
<evidence type="ECO:0000313" key="3">
    <source>
        <dbReference type="EMBL" id="KAK2991978.1"/>
    </source>
</evidence>
<organism evidence="3 4">
    <name type="scientific">Escallonia rubra</name>
    <dbReference type="NCBI Taxonomy" id="112253"/>
    <lineage>
        <taxon>Eukaryota</taxon>
        <taxon>Viridiplantae</taxon>
        <taxon>Streptophyta</taxon>
        <taxon>Embryophyta</taxon>
        <taxon>Tracheophyta</taxon>
        <taxon>Spermatophyta</taxon>
        <taxon>Magnoliopsida</taxon>
        <taxon>eudicotyledons</taxon>
        <taxon>Gunneridae</taxon>
        <taxon>Pentapetalae</taxon>
        <taxon>asterids</taxon>
        <taxon>campanulids</taxon>
        <taxon>Escalloniales</taxon>
        <taxon>Escalloniaceae</taxon>
        <taxon>Escallonia</taxon>
    </lineage>
</organism>
<dbReference type="Gene3D" id="2.120.10.80">
    <property type="entry name" value="Kelch-type beta propeller"/>
    <property type="match status" value="2"/>
</dbReference>
<dbReference type="AlphaFoldDB" id="A0AA88USW1"/>
<dbReference type="SUPFAM" id="SSF117281">
    <property type="entry name" value="Kelch motif"/>
    <property type="match status" value="2"/>
</dbReference>
<evidence type="ECO:0000256" key="1">
    <source>
        <dbReference type="ARBA" id="ARBA00022441"/>
    </source>
</evidence>
<accession>A0AA88USW1</accession>
<keyword evidence="1" id="KW-0880">Kelch repeat</keyword>
<sequence>MVKRSREDSSASTIAVPQLRPCSKNKETFICVRFKDKEAIVWYGLSLSCDNGDTKQRKKKVRRYDKIPESSIVHAPIWETETIPRYSRISGLGSTIYSLGSHPHRDIKFSREVRYADAACPEKGWMLAPPMKSRRLFGQAVTLQGKIYVFGGVRKVSLRKPWGEVFDPKKNEWRALTGPPANFPSTKLYVRDLFALALGDVKIVAGSLRSGGLFAYTPSSDSWETVDEHFSVMLAFSTLAIVGRTIFAKPKSEILGLRSESSGSVFGFIWPDGMSRGDGSCNSRLVCAKLQITSKFDENGKWSLKSTELSIQAYPLDRLFSFQGFDAITFLIYGYVIELKSLMETCDNLPKLSGRSRDESRTLLAAADATLRPCSTHDAGTFICLRFEVGKKMVWYGLNLSGSSKSGNPKPYKKQRNYNQIPESSNVITPIWETDSIPCSSRICGLGSTIYSLGSHPRGSSKFSRHTRYADVACPEKGWMLGPPMRSRRLLYGQAVPLEGKIYMFGGVRKVSSKKPWGEVLDPKKNEWRALAASPTNFPPTDLYREDLYGLALGKDRIVLGSRCSGGLFIYTPSSDSWEVVDQDFDKMRCYSTPVLVRSTMYWFGHRKVYAYNFDVNRMCSGRINCPIIVESFADCFSRLTYIPPLIYLGDSMFCYIWPDANCGHVRSPYSRLVCAQLYIESDFVGGGRGHVKATEVSIEAHPLDRLLQWQDFDAITL</sequence>
<protein>
    <submittedName>
        <fullName evidence="3">Uncharacterized protein</fullName>
    </submittedName>
</protein>
<evidence type="ECO:0000256" key="2">
    <source>
        <dbReference type="ARBA" id="ARBA00022737"/>
    </source>
</evidence>